<dbReference type="SUPFAM" id="SSF52833">
    <property type="entry name" value="Thioredoxin-like"/>
    <property type="match status" value="1"/>
</dbReference>
<dbReference type="Pfam" id="PF05047">
    <property type="entry name" value="L51_S25_CI-B8"/>
    <property type="match status" value="1"/>
</dbReference>
<name>K0KHE5_WICCF</name>
<dbReference type="HOGENOM" id="CLU_117700_1_0_1"/>
<dbReference type="InterPro" id="IPR036249">
    <property type="entry name" value="Thioredoxin-like_sf"/>
</dbReference>
<protein>
    <recommendedName>
        <fullName evidence="6">Large ribosomal subunit protein mL43</fullName>
    </recommendedName>
</protein>
<dbReference type="GO" id="GO:0005762">
    <property type="term" value="C:mitochondrial large ribosomal subunit"/>
    <property type="evidence" value="ECO:0007669"/>
    <property type="project" value="TreeGrafter"/>
</dbReference>
<evidence type="ECO:0000256" key="1">
    <source>
        <dbReference type="ARBA" id="ARBA00004173"/>
    </source>
</evidence>
<evidence type="ECO:0000313" key="9">
    <source>
        <dbReference type="Proteomes" id="UP000009328"/>
    </source>
</evidence>
<gene>
    <name evidence="8" type="ORF">BN7_4209</name>
</gene>
<comment type="caution">
    <text evidence="8">The sequence shown here is derived from an EMBL/GenBank/DDBJ whole genome shotgun (WGS) entry which is preliminary data.</text>
</comment>
<dbReference type="PANTHER" id="PTHR21396:SF2">
    <property type="entry name" value="LARGE RIBOSOMAL SUBUNIT PROTEIN ML43"/>
    <property type="match status" value="1"/>
</dbReference>
<evidence type="ECO:0000256" key="4">
    <source>
        <dbReference type="ARBA" id="ARBA00023128"/>
    </source>
</evidence>
<dbReference type="InParanoid" id="K0KHE5"/>
<sequence length="145" mass="16605">MVSVHSSYQYVKLCFLGNIISYILTIPQCKRIILQFDKTGGSSKGLREFLRRRLENYATSNPKIEFKIIEKAGHPVIKGEYINGREKAICIRNLNIDIIQQKLNLLRESSGAQLTRTKGKVTSLNESIRGIWSPLHVDPKNRHKI</sequence>
<proteinExistence type="inferred from homology"/>
<dbReference type="Proteomes" id="UP000009328">
    <property type="component" value="Unassembled WGS sequence"/>
</dbReference>
<dbReference type="PANTHER" id="PTHR21396">
    <property type="entry name" value="39S RIBOSOMAL PROTEIN L43"/>
    <property type="match status" value="1"/>
</dbReference>
<dbReference type="Gene3D" id="3.40.30.10">
    <property type="entry name" value="Glutaredoxin"/>
    <property type="match status" value="1"/>
</dbReference>
<evidence type="ECO:0000259" key="7">
    <source>
        <dbReference type="SMART" id="SM00916"/>
    </source>
</evidence>
<evidence type="ECO:0000256" key="6">
    <source>
        <dbReference type="ARBA" id="ARBA00035188"/>
    </source>
</evidence>
<keyword evidence="5" id="KW-0687">Ribonucleoprotein</keyword>
<dbReference type="AlphaFoldDB" id="K0KHE5"/>
<feature type="domain" description="Ribosomal protein/NADH dehydrogenase" evidence="7">
    <location>
        <begin position="38"/>
        <end position="110"/>
    </location>
</feature>
<dbReference type="STRING" id="1206466.K0KHE5"/>
<dbReference type="SMART" id="SM00916">
    <property type="entry name" value="L51_S25_CI-B8"/>
    <property type="match status" value="1"/>
</dbReference>
<accession>K0KHE5</accession>
<dbReference type="EMBL" id="CAIF01000148">
    <property type="protein sequence ID" value="CCH44640.1"/>
    <property type="molecule type" value="Genomic_DNA"/>
</dbReference>
<reference evidence="8 9" key="1">
    <citation type="journal article" date="2012" name="Eukaryot. Cell">
        <title>Draft genome sequence of Wickerhamomyces ciferrii NRRL Y-1031 F-60-10.</title>
        <authorList>
            <person name="Schneider J."/>
            <person name="Andrea H."/>
            <person name="Blom J."/>
            <person name="Jaenicke S."/>
            <person name="Ruckert C."/>
            <person name="Schorsch C."/>
            <person name="Szczepanowski R."/>
            <person name="Farwick M."/>
            <person name="Goesmann A."/>
            <person name="Puhler A."/>
            <person name="Schaffer S."/>
            <person name="Tauch A."/>
            <person name="Kohler T."/>
            <person name="Brinkrolf K."/>
        </authorList>
    </citation>
    <scope>NUCLEOTIDE SEQUENCE [LARGE SCALE GENOMIC DNA]</scope>
    <source>
        <strain evidence="9">ATCC 14091 / BCRC 22168 / CBS 111 / JCM 3599 / NBRC 0793 / NRRL Y-1031 F-60-10</strain>
    </source>
</reference>
<evidence type="ECO:0000256" key="3">
    <source>
        <dbReference type="ARBA" id="ARBA00022980"/>
    </source>
</evidence>
<evidence type="ECO:0000256" key="2">
    <source>
        <dbReference type="ARBA" id="ARBA00006073"/>
    </source>
</evidence>
<dbReference type="GO" id="GO:0032543">
    <property type="term" value="P:mitochondrial translation"/>
    <property type="evidence" value="ECO:0007669"/>
    <property type="project" value="InterPro"/>
</dbReference>
<comment type="similarity">
    <text evidence="2">Belongs to the mitochondrion-specific ribosomal protein mL43 family.</text>
</comment>
<evidence type="ECO:0000313" key="8">
    <source>
        <dbReference type="EMBL" id="CCH44640.1"/>
    </source>
</evidence>
<comment type="subcellular location">
    <subcellularLocation>
        <location evidence="1">Mitochondrion</location>
    </subcellularLocation>
</comment>
<dbReference type="GO" id="GO:0003735">
    <property type="term" value="F:structural constituent of ribosome"/>
    <property type="evidence" value="ECO:0007669"/>
    <property type="project" value="InterPro"/>
</dbReference>
<organism evidence="8 9">
    <name type="scientific">Wickerhamomyces ciferrii (strain ATCC 14091 / BCRC 22168 / CBS 111 / JCM 3599 / NBRC 0793 / NRRL Y-1031 F-60-10)</name>
    <name type="common">Yeast</name>
    <name type="synonym">Pichia ciferrii</name>
    <dbReference type="NCBI Taxonomy" id="1206466"/>
    <lineage>
        <taxon>Eukaryota</taxon>
        <taxon>Fungi</taxon>
        <taxon>Dikarya</taxon>
        <taxon>Ascomycota</taxon>
        <taxon>Saccharomycotina</taxon>
        <taxon>Saccharomycetes</taxon>
        <taxon>Phaffomycetales</taxon>
        <taxon>Wickerhamomycetaceae</taxon>
        <taxon>Wickerhamomyces</taxon>
    </lineage>
</organism>
<keyword evidence="9" id="KW-1185">Reference proteome</keyword>
<dbReference type="InterPro" id="IPR039927">
    <property type="entry name" value="Ribosomal_mL43"/>
</dbReference>
<keyword evidence="4" id="KW-0496">Mitochondrion</keyword>
<evidence type="ECO:0000256" key="5">
    <source>
        <dbReference type="ARBA" id="ARBA00023274"/>
    </source>
</evidence>
<keyword evidence="3" id="KW-0689">Ribosomal protein</keyword>
<dbReference type="eggNOG" id="KOG3445">
    <property type="taxonomic scope" value="Eukaryota"/>
</dbReference>
<dbReference type="FunCoup" id="K0KHE5">
    <property type="interactions" value="387"/>
</dbReference>
<dbReference type="InterPro" id="IPR007741">
    <property type="entry name" value="Ribosomal_mL43/mS25/NADH_DH"/>
</dbReference>